<dbReference type="SUPFAM" id="SSF54427">
    <property type="entry name" value="NTF2-like"/>
    <property type="match status" value="1"/>
</dbReference>
<dbReference type="PANTHER" id="PTHR33747">
    <property type="entry name" value="UPF0225 PROTEIN SCO1677"/>
    <property type="match status" value="1"/>
</dbReference>
<dbReference type="Proteomes" id="UP001374803">
    <property type="component" value="Chromosome"/>
</dbReference>
<evidence type="ECO:0000259" key="1">
    <source>
        <dbReference type="Pfam" id="PF17775"/>
    </source>
</evidence>
<keyword evidence="3" id="KW-1185">Reference proteome</keyword>
<dbReference type="PANTHER" id="PTHR33747:SF1">
    <property type="entry name" value="ADENYLATE CYCLASE-ASSOCIATED CAP C-TERMINAL DOMAIN-CONTAINING PROTEIN"/>
    <property type="match status" value="1"/>
</dbReference>
<dbReference type="Gene3D" id="3.10.450.50">
    <property type="match status" value="1"/>
</dbReference>
<dbReference type="EMBL" id="CP089983">
    <property type="protein sequence ID" value="WXB10166.1"/>
    <property type="molecule type" value="Genomic_DNA"/>
</dbReference>
<dbReference type="Pfam" id="PF17775">
    <property type="entry name" value="YchJ_M-like"/>
    <property type="match status" value="1"/>
</dbReference>
<dbReference type="RefSeq" id="WP_394839843.1">
    <property type="nucleotide sequence ID" value="NZ_CP089929.1"/>
</dbReference>
<accession>A0ABZ2LLW9</accession>
<gene>
    <name evidence="2" type="ORF">LVJ94_23430</name>
</gene>
<proteinExistence type="predicted"/>
<organism evidence="2 3">
    <name type="scientific">Pendulispora rubella</name>
    <dbReference type="NCBI Taxonomy" id="2741070"/>
    <lineage>
        <taxon>Bacteria</taxon>
        <taxon>Pseudomonadati</taxon>
        <taxon>Myxococcota</taxon>
        <taxon>Myxococcia</taxon>
        <taxon>Myxococcales</taxon>
        <taxon>Sorangiineae</taxon>
        <taxon>Pendulisporaceae</taxon>
        <taxon>Pendulispora</taxon>
    </lineage>
</organism>
<sequence length="139" mass="15466">MKSKMRPRDCPCHSGARYGACCEPFHSGAAQAPTPEALMRSRYAAFALGLGAYLVETLAADHPDRAVPLETLARELARARETQRFMGLEIRETSASGERGEVLFHARIFERGQDRSFTERSQFVKEDGAWRYASGDVKA</sequence>
<reference evidence="2" key="1">
    <citation type="submission" date="2021-12" db="EMBL/GenBank/DDBJ databases">
        <title>Discovery of the Pendulisporaceae a myxobacterial family with distinct sporulation behavior and unique specialized metabolism.</title>
        <authorList>
            <person name="Garcia R."/>
            <person name="Popoff A."/>
            <person name="Bader C.D."/>
            <person name="Loehr J."/>
            <person name="Walesch S."/>
            <person name="Walt C."/>
            <person name="Boldt J."/>
            <person name="Bunk B."/>
            <person name="Haeckl F.J.F.P.J."/>
            <person name="Gunesch A.P."/>
            <person name="Birkelbach J."/>
            <person name="Nuebel U."/>
            <person name="Pietschmann T."/>
            <person name="Bach T."/>
            <person name="Mueller R."/>
        </authorList>
    </citation>
    <scope>NUCLEOTIDE SEQUENCE</scope>
    <source>
        <strain evidence="2">MSr11367</strain>
    </source>
</reference>
<dbReference type="InterPro" id="IPR048469">
    <property type="entry name" value="YchJ-like_M"/>
</dbReference>
<dbReference type="InterPro" id="IPR032710">
    <property type="entry name" value="NTF2-like_dom_sf"/>
</dbReference>
<feature type="domain" description="YchJ-like middle NTF2-like" evidence="1">
    <location>
        <begin position="34"/>
        <end position="135"/>
    </location>
</feature>
<name>A0ABZ2LLW9_9BACT</name>
<evidence type="ECO:0000313" key="2">
    <source>
        <dbReference type="EMBL" id="WXB10166.1"/>
    </source>
</evidence>
<protein>
    <recommendedName>
        <fullName evidence="1">YchJ-like middle NTF2-like domain-containing protein</fullName>
    </recommendedName>
</protein>
<evidence type="ECO:0000313" key="3">
    <source>
        <dbReference type="Proteomes" id="UP001374803"/>
    </source>
</evidence>